<gene>
    <name evidence="2" type="ORF">CGS58_06160</name>
</gene>
<dbReference type="AlphaFoldDB" id="A0A2A7AR89"/>
<dbReference type="GO" id="GO:0016301">
    <property type="term" value="F:kinase activity"/>
    <property type="evidence" value="ECO:0007669"/>
    <property type="project" value="UniProtKB-KW"/>
</dbReference>
<name>A0A2A7AR89_9FIRM</name>
<evidence type="ECO:0000259" key="1">
    <source>
        <dbReference type="Pfam" id="PF00485"/>
    </source>
</evidence>
<dbReference type="CDD" id="cd02028">
    <property type="entry name" value="UMPK_like"/>
    <property type="match status" value="1"/>
</dbReference>
<evidence type="ECO:0000313" key="2">
    <source>
        <dbReference type="EMBL" id="PDX81657.1"/>
    </source>
</evidence>
<keyword evidence="2" id="KW-0808">Transferase</keyword>
<protein>
    <submittedName>
        <fullName evidence="2">Nucleoside kinase</fullName>
    </submittedName>
</protein>
<dbReference type="SUPFAM" id="SSF52540">
    <property type="entry name" value="P-loop containing nucleoside triphosphate hydrolases"/>
    <property type="match status" value="1"/>
</dbReference>
<evidence type="ECO:0000313" key="3">
    <source>
        <dbReference type="Proteomes" id="UP000220005"/>
    </source>
</evidence>
<dbReference type="Proteomes" id="UP000220005">
    <property type="component" value="Unassembled WGS sequence"/>
</dbReference>
<dbReference type="Gene3D" id="3.40.50.300">
    <property type="entry name" value="P-loop containing nucleotide triphosphate hydrolases"/>
    <property type="match status" value="1"/>
</dbReference>
<dbReference type="EMBL" id="NMTY01000012">
    <property type="protein sequence ID" value="PDX81657.1"/>
    <property type="molecule type" value="Genomic_DNA"/>
</dbReference>
<feature type="domain" description="Phosphoribulokinase/uridine kinase" evidence="1">
    <location>
        <begin position="52"/>
        <end position="164"/>
    </location>
</feature>
<dbReference type="PANTHER" id="PTHR10285">
    <property type="entry name" value="URIDINE KINASE"/>
    <property type="match status" value="1"/>
</dbReference>
<accession>A0A2A7AR89</accession>
<dbReference type="PRINTS" id="PR00988">
    <property type="entry name" value="URIDINKINASE"/>
</dbReference>
<dbReference type="GO" id="GO:0005524">
    <property type="term" value="F:ATP binding"/>
    <property type="evidence" value="ECO:0007669"/>
    <property type="project" value="InterPro"/>
</dbReference>
<proteinExistence type="predicted"/>
<sequence>MITIWVPKRLVEIDLYNIAARSPEQLAEMSERSYRQRVRYAAEKVRYSGTKIVMLTGPSASGKTTSAHKLAEELVRQGTPAHVVSLDNFFRGAEFYPRLPDGTLDYENPDTMDLPLIKQCLHELSETGKTSLPIYDFTQEKRSDETEAVDLQGGVCIVEGIHALNPELTSLVPGEEVYRIYAGLREEYCIDGRRVINTQDIRLCRRTLRDAAARGRSPEKTLAMWDRVMDGETRYIKGFKTTADFLLDTSFTYEMGLIAQLLQKVRRQFVLEGHNAELWDETARRFEHVAPLPLDLLPADSMLREFYGGEVN</sequence>
<dbReference type="Pfam" id="PF00485">
    <property type="entry name" value="PRK"/>
    <property type="match status" value="1"/>
</dbReference>
<dbReference type="InterPro" id="IPR006083">
    <property type="entry name" value="PRK/URK"/>
</dbReference>
<reference evidence="2 3" key="1">
    <citation type="journal article" date="2017" name="Front. Microbiol.">
        <title>New Insights into the Diversity of the Genus Faecalibacterium.</title>
        <authorList>
            <person name="Benevides L."/>
            <person name="Burman S."/>
            <person name="Martin R."/>
            <person name="Robert V."/>
            <person name="Thomas M."/>
            <person name="Miquel S."/>
            <person name="Chain F."/>
            <person name="Sokol H."/>
            <person name="Bermudez-Humaran L.G."/>
            <person name="Morrison M."/>
            <person name="Langella P."/>
            <person name="Azevedo V.A."/>
            <person name="Chatel J.M."/>
            <person name="Soares S."/>
        </authorList>
    </citation>
    <scope>NUCLEOTIDE SEQUENCE [LARGE SCALE GENOMIC DNA]</scope>
    <source>
        <strain evidence="2 3">CNCM I 4575</strain>
    </source>
</reference>
<organism evidence="2 3">
    <name type="scientific">Faecalibacterium prausnitzii</name>
    <dbReference type="NCBI Taxonomy" id="853"/>
    <lineage>
        <taxon>Bacteria</taxon>
        <taxon>Bacillati</taxon>
        <taxon>Bacillota</taxon>
        <taxon>Clostridia</taxon>
        <taxon>Eubacteriales</taxon>
        <taxon>Oscillospiraceae</taxon>
        <taxon>Faecalibacterium</taxon>
    </lineage>
</organism>
<keyword evidence="2" id="KW-0418">Kinase</keyword>
<comment type="caution">
    <text evidence="2">The sequence shown here is derived from an EMBL/GenBank/DDBJ whole genome shotgun (WGS) entry which is preliminary data.</text>
</comment>
<dbReference type="InterPro" id="IPR027417">
    <property type="entry name" value="P-loop_NTPase"/>
</dbReference>
<dbReference type="RefSeq" id="WP_097839317.1">
    <property type="nucleotide sequence ID" value="NZ_NMTY01000012.1"/>
</dbReference>